<dbReference type="EMBL" id="CADCVT010000406">
    <property type="protein sequence ID" value="CAA9530519.1"/>
    <property type="molecule type" value="Genomic_DNA"/>
</dbReference>
<dbReference type="InterPro" id="IPR019587">
    <property type="entry name" value="Polyketide_cyclase/dehydratase"/>
</dbReference>
<evidence type="ECO:0008006" key="2">
    <source>
        <dbReference type="Google" id="ProtNLM"/>
    </source>
</evidence>
<proteinExistence type="predicted"/>
<dbReference type="InterPro" id="IPR023393">
    <property type="entry name" value="START-like_dom_sf"/>
</dbReference>
<dbReference type="SUPFAM" id="SSF55961">
    <property type="entry name" value="Bet v1-like"/>
    <property type="match status" value="1"/>
</dbReference>
<name>A0A6J4TSQ6_9ACTN</name>
<reference evidence="1" key="1">
    <citation type="submission" date="2020-02" db="EMBL/GenBank/DDBJ databases">
        <authorList>
            <person name="Meier V. D."/>
        </authorList>
    </citation>
    <scope>NUCLEOTIDE SEQUENCE</scope>
    <source>
        <strain evidence="1">AVDCRST_MAG85</strain>
    </source>
</reference>
<dbReference type="AlphaFoldDB" id="A0A6J4TSQ6"/>
<protein>
    <recommendedName>
        <fullName evidence="2">Coenzyme Q-binding protein COQ10 START domain-containing protein</fullName>
    </recommendedName>
</protein>
<dbReference type="PANTHER" id="PTHR39683">
    <property type="entry name" value="CONSERVED PROTEIN TB16.3"/>
    <property type="match status" value="1"/>
</dbReference>
<dbReference type="Pfam" id="PF10604">
    <property type="entry name" value="Polyketide_cyc2"/>
    <property type="match status" value="1"/>
</dbReference>
<evidence type="ECO:0000313" key="1">
    <source>
        <dbReference type="EMBL" id="CAA9530519.1"/>
    </source>
</evidence>
<gene>
    <name evidence="1" type="ORF">AVDCRST_MAG85-3631</name>
</gene>
<sequence length="148" mass="16162">MGLEGGELSFVTAASPSDCFAAVLDFESYPSWQGPIESCTVLERDSDGRGSLVESVVDLKIRQARYVLRYSYEEPRLVRWTFVEGDPKDVAGEFVFEDDGAGGTRGVYRQAIDVGRLGMLARGPAKAGLKKLLLDEAVRDLKARVEAA</sequence>
<accession>A0A6J4TSQ6</accession>
<dbReference type="PANTHER" id="PTHR39683:SF4">
    <property type="entry name" value="COENZYME Q-BINDING PROTEIN COQ10 START DOMAIN-CONTAINING PROTEIN"/>
    <property type="match status" value="1"/>
</dbReference>
<organism evidence="1">
    <name type="scientific">uncultured Solirubrobacteraceae bacterium</name>
    <dbReference type="NCBI Taxonomy" id="1162706"/>
    <lineage>
        <taxon>Bacteria</taxon>
        <taxon>Bacillati</taxon>
        <taxon>Actinomycetota</taxon>
        <taxon>Thermoleophilia</taxon>
        <taxon>Solirubrobacterales</taxon>
        <taxon>Solirubrobacteraceae</taxon>
        <taxon>environmental samples</taxon>
    </lineage>
</organism>
<dbReference type="Gene3D" id="3.30.530.20">
    <property type="match status" value="1"/>
</dbReference>